<evidence type="ECO:0000256" key="1">
    <source>
        <dbReference type="SAM" id="MobiDB-lite"/>
    </source>
</evidence>
<dbReference type="AlphaFoldDB" id="Q63405"/>
<feature type="region of interest" description="Disordered" evidence="1">
    <location>
        <begin position="65"/>
        <end position="99"/>
    </location>
</feature>
<feature type="compositionally biased region" description="Basic and acidic residues" evidence="1">
    <location>
        <begin position="1"/>
        <end position="10"/>
    </location>
</feature>
<feature type="transmembrane region" description="Helical" evidence="2">
    <location>
        <begin position="32"/>
        <end position="51"/>
    </location>
</feature>
<dbReference type="PIR" id="S22351">
    <property type="entry name" value="S22351"/>
</dbReference>
<evidence type="ECO:0000256" key="2">
    <source>
        <dbReference type="SAM" id="Phobius"/>
    </source>
</evidence>
<feature type="region of interest" description="Disordered" evidence="1">
    <location>
        <begin position="1"/>
        <end position="28"/>
    </location>
</feature>
<keyword evidence="2" id="KW-0812">Transmembrane</keyword>
<accession>Q63405</accession>
<reference evidence="3" key="1">
    <citation type="journal article" date="1992" name="Biochim. Biophys. Acta">
        <title>Identification of distinct P-glycoprotein gene sequences in rat.</title>
        <authorList>
            <person name="Deuchars K.L."/>
            <person name="Duthie M."/>
            <person name="Ling V."/>
        </authorList>
    </citation>
    <scope>NUCLEOTIDE SEQUENCE</scope>
    <source>
        <strain evidence="3">Sprague-Dawley</strain>
        <tissue evidence="3">Liver</tissue>
    </source>
</reference>
<proteinExistence type="predicted"/>
<sequence>VVQEALDKSQVRPTSHAIPTPNPYPSSHVPPVTLNLSALTLPSVTALFLCFGRCRAPFCQQVSWPARAQGGEPERPAAGLLKEMTHRNSRLKMDRRGPY</sequence>
<dbReference type="EMBL" id="X61106">
    <property type="protein sequence ID" value="CAA43418.1"/>
    <property type="molecule type" value="Genomic_DNA"/>
</dbReference>
<organism evidence="3">
    <name type="scientific">Rattus norvegicus</name>
    <name type="common">Rat</name>
    <dbReference type="NCBI Taxonomy" id="10116"/>
    <lineage>
        <taxon>Eukaryota</taxon>
        <taxon>Metazoa</taxon>
        <taxon>Chordata</taxon>
        <taxon>Craniata</taxon>
        <taxon>Vertebrata</taxon>
        <taxon>Euteleostomi</taxon>
        <taxon>Mammalia</taxon>
        <taxon>Eutheria</taxon>
        <taxon>Euarchontoglires</taxon>
        <taxon>Glires</taxon>
        <taxon>Rodentia</taxon>
        <taxon>Myomorpha</taxon>
        <taxon>Muroidea</taxon>
        <taxon>Muridae</taxon>
        <taxon>Murinae</taxon>
        <taxon>Rattus</taxon>
    </lineage>
</organism>
<protein>
    <submittedName>
        <fullName evidence="3">ORF for P-glycoprotein (3'-most exon) containing epitope for P-glycoprotein monoclonal antibody, C219</fullName>
    </submittedName>
</protein>
<feature type="compositionally biased region" description="Basic and acidic residues" evidence="1">
    <location>
        <begin position="83"/>
        <end position="99"/>
    </location>
</feature>
<name>Q63405_RAT</name>
<keyword evidence="2" id="KW-0472">Membrane</keyword>
<feature type="non-terminal residue" evidence="3">
    <location>
        <position position="1"/>
    </location>
</feature>
<evidence type="ECO:0000313" key="3">
    <source>
        <dbReference type="EMBL" id="CAA43418.1"/>
    </source>
</evidence>
<keyword evidence="2" id="KW-1133">Transmembrane helix</keyword>